<proteinExistence type="predicted"/>
<dbReference type="EMBL" id="BMAW01100619">
    <property type="protein sequence ID" value="GFS95983.1"/>
    <property type="molecule type" value="Genomic_DNA"/>
</dbReference>
<accession>A0A8X6N675</accession>
<protein>
    <submittedName>
        <fullName evidence="1">Uncharacterized protein</fullName>
    </submittedName>
</protein>
<comment type="caution">
    <text evidence="1">The sequence shown here is derived from an EMBL/GenBank/DDBJ whole genome shotgun (WGS) entry which is preliminary data.</text>
</comment>
<sequence>MESSAYGNKERPCCSTKFSGLRDRDEKQTNNMLFFKSNFQEKRRNNSLWKREKRKETLEEHRKEQYFLFLTEGDFLDKNTSAGL</sequence>
<reference evidence="1" key="1">
    <citation type="submission" date="2020-08" db="EMBL/GenBank/DDBJ databases">
        <title>Multicomponent nature underlies the extraordinary mechanical properties of spider dragline silk.</title>
        <authorList>
            <person name="Kono N."/>
            <person name="Nakamura H."/>
            <person name="Mori M."/>
            <person name="Yoshida Y."/>
            <person name="Ohtoshi R."/>
            <person name="Malay A.D."/>
            <person name="Moran D.A.P."/>
            <person name="Tomita M."/>
            <person name="Numata K."/>
            <person name="Arakawa K."/>
        </authorList>
    </citation>
    <scope>NUCLEOTIDE SEQUENCE</scope>
</reference>
<evidence type="ECO:0000313" key="1">
    <source>
        <dbReference type="EMBL" id="GFS95983.1"/>
    </source>
</evidence>
<gene>
    <name evidence="1" type="ORF">NPIL_537611</name>
</gene>
<dbReference type="AlphaFoldDB" id="A0A8X6N675"/>
<dbReference type="Proteomes" id="UP000887013">
    <property type="component" value="Unassembled WGS sequence"/>
</dbReference>
<evidence type="ECO:0000313" key="2">
    <source>
        <dbReference type="Proteomes" id="UP000887013"/>
    </source>
</evidence>
<organism evidence="1 2">
    <name type="scientific">Nephila pilipes</name>
    <name type="common">Giant wood spider</name>
    <name type="synonym">Nephila maculata</name>
    <dbReference type="NCBI Taxonomy" id="299642"/>
    <lineage>
        <taxon>Eukaryota</taxon>
        <taxon>Metazoa</taxon>
        <taxon>Ecdysozoa</taxon>
        <taxon>Arthropoda</taxon>
        <taxon>Chelicerata</taxon>
        <taxon>Arachnida</taxon>
        <taxon>Araneae</taxon>
        <taxon>Araneomorphae</taxon>
        <taxon>Entelegynae</taxon>
        <taxon>Araneoidea</taxon>
        <taxon>Nephilidae</taxon>
        <taxon>Nephila</taxon>
    </lineage>
</organism>
<keyword evidence="2" id="KW-1185">Reference proteome</keyword>
<name>A0A8X6N675_NEPPI</name>